<name>A0A6H2GXM5_9BACL</name>
<keyword evidence="2" id="KW-1185">Reference proteome</keyword>
<dbReference type="EMBL" id="CP051428">
    <property type="protein sequence ID" value="QJC52183.1"/>
    <property type="molecule type" value="Genomic_DNA"/>
</dbReference>
<gene>
    <name evidence="1" type="ORF">HGI30_11865</name>
</gene>
<dbReference type="RefSeq" id="WP_168907758.1">
    <property type="nucleotide sequence ID" value="NZ_CP051428.1"/>
</dbReference>
<dbReference type="AlphaFoldDB" id="A0A6H2GXM5"/>
<evidence type="ECO:0000313" key="1">
    <source>
        <dbReference type="EMBL" id="QJC52183.1"/>
    </source>
</evidence>
<dbReference type="KEGG" id="palr:HGI30_11865"/>
<protein>
    <recommendedName>
        <fullName evidence="3">GNAT family N-acetyltransferase</fullName>
    </recommendedName>
</protein>
<dbReference type="Proteomes" id="UP000502136">
    <property type="component" value="Chromosome"/>
</dbReference>
<evidence type="ECO:0000313" key="2">
    <source>
        <dbReference type="Proteomes" id="UP000502136"/>
    </source>
</evidence>
<dbReference type="InterPro" id="IPR016181">
    <property type="entry name" value="Acyl_CoA_acyltransferase"/>
</dbReference>
<accession>A0A6H2GXM5</accession>
<sequence length="187" mass="21729">MFKRIEKERELALFHYIWMTVWKEKGYEFEFPDEVLDRRLIVAPDGAYCGTAEIRPYASEAEELERIAPFSRLGEVAEDPEKVVVADRIALLPNYRGKQIQALLSSIVYMSEQRGARWCAALLEPVFCRALRITFKVPMTIVGPKQPYKGDFVVPVLFPVEEIYRDPERHEWLSYAHAHEVRQAVLA</sequence>
<dbReference type="SUPFAM" id="SSF55729">
    <property type="entry name" value="Acyl-CoA N-acyltransferases (Nat)"/>
    <property type="match status" value="1"/>
</dbReference>
<evidence type="ECO:0008006" key="3">
    <source>
        <dbReference type="Google" id="ProtNLM"/>
    </source>
</evidence>
<reference evidence="1 2" key="1">
    <citation type="submission" date="2020-04" db="EMBL/GenBank/DDBJ databases">
        <title>Novel Paenibacillus strain UniB2 isolated from commercial digestive syrup.</title>
        <authorList>
            <person name="Thorat V."/>
            <person name="Kirdat K."/>
            <person name="Tiwarekar B."/>
            <person name="Yadav A."/>
        </authorList>
    </citation>
    <scope>NUCLEOTIDE SEQUENCE [LARGE SCALE GENOMIC DNA]</scope>
    <source>
        <strain evidence="1 2">UniB2</strain>
    </source>
</reference>
<organism evidence="1 2">
    <name type="scientific">Paenibacillus albicereus</name>
    <dbReference type="NCBI Taxonomy" id="2726185"/>
    <lineage>
        <taxon>Bacteria</taxon>
        <taxon>Bacillati</taxon>
        <taxon>Bacillota</taxon>
        <taxon>Bacilli</taxon>
        <taxon>Bacillales</taxon>
        <taxon>Paenibacillaceae</taxon>
        <taxon>Paenibacillus</taxon>
    </lineage>
</organism>
<proteinExistence type="predicted"/>
<dbReference type="Gene3D" id="3.40.630.30">
    <property type="match status" value="1"/>
</dbReference>